<proteinExistence type="predicted"/>
<gene>
    <name evidence="7" type="ORF">AOB60_08765</name>
</gene>
<protein>
    <recommendedName>
        <fullName evidence="6">Integral membrane bound transporter domain-containing protein</fullName>
    </recommendedName>
</protein>
<feature type="domain" description="Integral membrane bound transporter" evidence="6">
    <location>
        <begin position="39"/>
        <end position="149"/>
    </location>
</feature>
<evidence type="ECO:0000313" key="8">
    <source>
        <dbReference type="Proteomes" id="UP000236047"/>
    </source>
</evidence>
<dbReference type="AlphaFoldDB" id="A0A2N8PII2"/>
<dbReference type="Proteomes" id="UP000236047">
    <property type="component" value="Unassembled WGS sequence"/>
</dbReference>
<keyword evidence="2 5" id="KW-0812">Transmembrane</keyword>
<dbReference type="InterPro" id="IPR049453">
    <property type="entry name" value="Memb_transporter_dom"/>
</dbReference>
<feature type="transmembrane region" description="Helical" evidence="5">
    <location>
        <begin position="133"/>
        <end position="155"/>
    </location>
</feature>
<evidence type="ECO:0000256" key="1">
    <source>
        <dbReference type="ARBA" id="ARBA00004141"/>
    </source>
</evidence>
<comment type="caution">
    <text evidence="7">The sequence shown here is derived from an EMBL/GenBank/DDBJ whole genome shotgun (WGS) entry which is preliminary data.</text>
</comment>
<name>A0A2N8PII2_STRNR</name>
<keyword evidence="3 5" id="KW-1133">Transmembrane helix</keyword>
<organism evidence="7 8">
    <name type="scientific">Streptomyces noursei</name>
    <name type="common">Streptomyces albulus</name>
    <dbReference type="NCBI Taxonomy" id="1971"/>
    <lineage>
        <taxon>Bacteria</taxon>
        <taxon>Bacillati</taxon>
        <taxon>Actinomycetota</taxon>
        <taxon>Actinomycetes</taxon>
        <taxon>Kitasatosporales</taxon>
        <taxon>Streptomycetaceae</taxon>
        <taxon>Streptomyces</taxon>
    </lineage>
</organism>
<keyword evidence="8" id="KW-1185">Reference proteome</keyword>
<dbReference type="EMBL" id="LJSN01000002">
    <property type="protein sequence ID" value="PNE40864.1"/>
    <property type="molecule type" value="Genomic_DNA"/>
</dbReference>
<dbReference type="GO" id="GO:0016020">
    <property type="term" value="C:membrane"/>
    <property type="evidence" value="ECO:0007669"/>
    <property type="project" value="UniProtKB-SubCell"/>
</dbReference>
<evidence type="ECO:0000259" key="6">
    <source>
        <dbReference type="Pfam" id="PF13515"/>
    </source>
</evidence>
<feature type="transmembrane region" description="Helical" evidence="5">
    <location>
        <begin position="101"/>
        <end position="121"/>
    </location>
</feature>
<keyword evidence="4 5" id="KW-0472">Membrane</keyword>
<evidence type="ECO:0000256" key="3">
    <source>
        <dbReference type="ARBA" id="ARBA00022989"/>
    </source>
</evidence>
<dbReference type="RefSeq" id="WP_073446106.1">
    <property type="nucleotide sequence ID" value="NZ_LJSN01000002.1"/>
</dbReference>
<dbReference type="Pfam" id="PF13515">
    <property type="entry name" value="FUSC_2"/>
    <property type="match status" value="1"/>
</dbReference>
<evidence type="ECO:0000256" key="2">
    <source>
        <dbReference type="ARBA" id="ARBA00022692"/>
    </source>
</evidence>
<evidence type="ECO:0000313" key="7">
    <source>
        <dbReference type="EMBL" id="PNE40864.1"/>
    </source>
</evidence>
<sequence>MLAQAQAAQDGGGALLKEAPGPAGVPSVQGVGDGDSRLPLTACLVFRLGAMPLRHRALHRATGTIAGILPAPGLAALAPHGWTLIALAMTVGALVPALTDWSYTGHTAMAMAMATVIVLILANPTAIGDTREITARLVDTLLACLIALLLGHLVWPPHLPHPFLARRRA</sequence>
<reference evidence="8" key="1">
    <citation type="submission" date="2015-09" db="EMBL/GenBank/DDBJ databases">
        <authorList>
            <person name="Graham D.E."/>
            <person name="Mahan K.M."/>
            <person name="Klingeman D.M."/>
            <person name="Fida T."/>
            <person name="Giannone R.J."/>
            <person name="Hettich R.L."/>
            <person name="Parry R.J."/>
            <person name="Spain J.C."/>
        </authorList>
    </citation>
    <scope>NUCLEOTIDE SEQUENCE [LARGE SCALE GENOMIC DNA]</scope>
    <source>
        <strain evidence="8">JCM 4701</strain>
    </source>
</reference>
<comment type="subcellular location">
    <subcellularLocation>
        <location evidence="1">Membrane</location>
        <topology evidence="1">Multi-pass membrane protein</topology>
    </subcellularLocation>
</comment>
<feature type="transmembrane region" description="Helical" evidence="5">
    <location>
        <begin position="74"/>
        <end position="95"/>
    </location>
</feature>
<evidence type="ECO:0000256" key="4">
    <source>
        <dbReference type="ARBA" id="ARBA00023136"/>
    </source>
</evidence>
<accession>A0A2N8PII2</accession>
<evidence type="ECO:0000256" key="5">
    <source>
        <dbReference type="SAM" id="Phobius"/>
    </source>
</evidence>